<dbReference type="EMBL" id="OC862441">
    <property type="protein sequence ID" value="CAD7630235.1"/>
    <property type="molecule type" value="Genomic_DNA"/>
</dbReference>
<keyword evidence="1" id="KW-0732">Signal</keyword>
<keyword evidence="3" id="KW-1185">Reference proteome</keyword>
<proteinExistence type="predicted"/>
<accession>A0A7R9Q3P7</accession>
<protein>
    <recommendedName>
        <fullName evidence="4">Secreted protein</fullName>
    </recommendedName>
</protein>
<feature type="signal peptide" evidence="1">
    <location>
        <begin position="1"/>
        <end position="17"/>
    </location>
</feature>
<evidence type="ECO:0000313" key="2">
    <source>
        <dbReference type="EMBL" id="CAD7630235.1"/>
    </source>
</evidence>
<evidence type="ECO:0000313" key="3">
    <source>
        <dbReference type="Proteomes" id="UP000759131"/>
    </source>
</evidence>
<dbReference type="Proteomes" id="UP000759131">
    <property type="component" value="Unassembled WGS sequence"/>
</dbReference>
<reference evidence="2" key="1">
    <citation type="submission" date="2020-11" db="EMBL/GenBank/DDBJ databases">
        <authorList>
            <person name="Tran Van P."/>
        </authorList>
    </citation>
    <scope>NUCLEOTIDE SEQUENCE</scope>
</reference>
<evidence type="ECO:0000256" key="1">
    <source>
        <dbReference type="SAM" id="SignalP"/>
    </source>
</evidence>
<sequence length="228" mass="23773">MMRILAIVLSVLALVSAHPLIQETNDLEIIAKNILSNISGHLNANQTLNEFLSKTDINKRPENELKANDGLIITEAIGSLGATVVLVKSGQKSVKISNVYGLGAGAVANINGAIGSLGATVVLVRSGQKSVKISNVYGLGAGAVANINGGKNGRKNVDEKQEVKTITEPLYEKYMKSLDSKDSSVGLLVLAEGGNAGEAVIATREGWLDVKGASGFRLGSYTEISTKG</sequence>
<feature type="chain" id="PRO_5036211751" description="Secreted protein" evidence="1">
    <location>
        <begin position="18"/>
        <end position="228"/>
    </location>
</feature>
<dbReference type="AlphaFoldDB" id="A0A7R9Q3P7"/>
<organism evidence="2">
    <name type="scientific">Medioppia subpectinata</name>
    <dbReference type="NCBI Taxonomy" id="1979941"/>
    <lineage>
        <taxon>Eukaryota</taxon>
        <taxon>Metazoa</taxon>
        <taxon>Ecdysozoa</taxon>
        <taxon>Arthropoda</taxon>
        <taxon>Chelicerata</taxon>
        <taxon>Arachnida</taxon>
        <taxon>Acari</taxon>
        <taxon>Acariformes</taxon>
        <taxon>Sarcoptiformes</taxon>
        <taxon>Oribatida</taxon>
        <taxon>Brachypylina</taxon>
        <taxon>Oppioidea</taxon>
        <taxon>Oppiidae</taxon>
        <taxon>Medioppia</taxon>
    </lineage>
</organism>
<dbReference type="EMBL" id="CAJPIZ010007866">
    <property type="protein sequence ID" value="CAG2110665.1"/>
    <property type="molecule type" value="Genomic_DNA"/>
</dbReference>
<evidence type="ECO:0008006" key="4">
    <source>
        <dbReference type="Google" id="ProtNLM"/>
    </source>
</evidence>
<name>A0A7R9Q3P7_9ACAR</name>
<gene>
    <name evidence="2" type="ORF">OSB1V03_LOCUS10648</name>
</gene>